<reference evidence="1 2" key="1">
    <citation type="submission" date="2016-02" db="EMBL/GenBank/DDBJ databases">
        <authorList>
            <person name="Wen L."/>
            <person name="He K."/>
            <person name="Yang H."/>
        </authorList>
    </citation>
    <scope>NUCLEOTIDE SEQUENCE [LARGE SCALE GENOMIC DNA]</scope>
    <source>
        <strain evidence="1 2">CZ1127</strain>
    </source>
</reference>
<dbReference type="OrthoDB" id="956723at2"/>
<evidence type="ECO:0008006" key="3">
    <source>
        <dbReference type="Google" id="ProtNLM"/>
    </source>
</evidence>
<proteinExistence type="predicted"/>
<dbReference type="KEGG" id="wfu:AXE80_02815"/>
<dbReference type="RefSeq" id="WP_068824385.1">
    <property type="nucleotide sequence ID" value="NZ_CP014224.1"/>
</dbReference>
<dbReference type="AlphaFoldDB" id="A0A1B1Y3C1"/>
<dbReference type="Proteomes" id="UP000092967">
    <property type="component" value="Chromosome"/>
</dbReference>
<sequence length="157" mass="18313">MKYIQLTKEQLEELHEEFATFLASQQIDVKEWNDIKANKPEVADEEINIFSDLVWEDVLSKAEYIEHFSKSSINLFYCTEGVIQRIMIKSNDETVDLSTQEGIQTLLNNPKSNQFEFFKGAKKYAKERNLEIFDLILKGASINKEGALYQNFKKFVD</sequence>
<name>A0A1B1Y3C1_9FLAO</name>
<dbReference type="Pfam" id="PF20105">
    <property type="entry name" value="DUF6495"/>
    <property type="match status" value="1"/>
</dbReference>
<keyword evidence="2" id="KW-1185">Reference proteome</keyword>
<evidence type="ECO:0000313" key="2">
    <source>
        <dbReference type="Proteomes" id="UP000092967"/>
    </source>
</evidence>
<accession>A0A1B1Y3C1</accession>
<dbReference type="InterPro" id="IPR045470">
    <property type="entry name" value="DUF6495"/>
</dbReference>
<protein>
    <recommendedName>
        <fullName evidence="3">Histidyl-tRNA synthetase</fullName>
    </recommendedName>
</protein>
<dbReference type="STRING" id="1790137.AXE80_02815"/>
<dbReference type="EMBL" id="CP014224">
    <property type="protein sequence ID" value="ANW95282.1"/>
    <property type="molecule type" value="Genomic_DNA"/>
</dbReference>
<gene>
    <name evidence="1" type="ORF">AXE80_02815</name>
</gene>
<organism evidence="1 2">
    <name type="scientific">Wenyingzhuangia fucanilytica</name>
    <dbReference type="NCBI Taxonomy" id="1790137"/>
    <lineage>
        <taxon>Bacteria</taxon>
        <taxon>Pseudomonadati</taxon>
        <taxon>Bacteroidota</taxon>
        <taxon>Flavobacteriia</taxon>
        <taxon>Flavobacteriales</taxon>
        <taxon>Flavobacteriaceae</taxon>
        <taxon>Wenyingzhuangia</taxon>
    </lineage>
</organism>
<evidence type="ECO:0000313" key="1">
    <source>
        <dbReference type="EMBL" id="ANW95282.1"/>
    </source>
</evidence>